<dbReference type="Gene3D" id="3.40.50.150">
    <property type="entry name" value="Vaccinia Virus protein VP39"/>
    <property type="match status" value="1"/>
</dbReference>
<dbReference type="InterPro" id="IPR008884">
    <property type="entry name" value="TylF_MeTrfase"/>
</dbReference>
<accession>A0A2M6WXB9</accession>
<protein>
    <recommendedName>
        <fullName evidence="3">Macrocin O-methyltransferase</fullName>
    </recommendedName>
</protein>
<reference evidence="2" key="1">
    <citation type="submission" date="2017-09" db="EMBL/GenBank/DDBJ databases">
        <title>Depth-based differentiation of microbial function through sediment-hosted aquifers and enrichment of novel symbionts in the deep terrestrial subsurface.</title>
        <authorList>
            <person name="Probst A.J."/>
            <person name="Ladd B."/>
            <person name="Jarett J.K."/>
            <person name="Geller-Mcgrath D.E."/>
            <person name="Sieber C.M.K."/>
            <person name="Emerson J.B."/>
            <person name="Anantharaman K."/>
            <person name="Thomas B.C."/>
            <person name="Malmstrom R."/>
            <person name="Stieglmeier M."/>
            <person name="Klingl A."/>
            <person name="Woyke T."/>
            <person name="Ryan C.M."/>
            <person name="Banfield J.F."/>
        </authorList>
    </citation>
    <scope>NUCLEOTIDE SEQUENCE [LARGE SCALE GENOMIC DNA]</scope>
</reference>
<organism evidence="1 2">
    <name type="scientific">Candidatus Berkelbacteria bacterium CG10_big_fil_rev_8_21_14_0_10_41_12</name>
    <dbReference type="NCBI Taxonomy" id="1974513"/>
    <lineage>
        <taxon>Bacteria</taxon>
        <taxon>Candidatus Berkelbacteria</taxon>
    </lineage>
</organism>
<dbReference type="PANTHER" id="PTHR40036:SF1">
    <property type="entry name" value="MACROCIN O-METHYLTRANSFERASE"/>
    <property type="match status" value="1"/>
</dbReference>
<dbReference type="Proteomes" id="UP000228596">
    <property type="component" value="Unassembled WGS sequence"/>
</dbReference>
<gene>
    <name evidence="1" type="ORF">COT77_01280</name>
</gene>
<proteinExistence type="predicted"/>
<comment type="caution">
    <text evidence="1">The sequence shown here is derived from an EMBL/GenBank/DDBJ whole genome shotgun (WGS) entry which is preliminary data.</text>
</comment>
<dbReference type="AlphaFoldDB" id="A0A2M6WXB9"/>
<evidence type="ECO:0000313" key="1">
    <source>
        <dbReference type="EMBL" id="PIT97452.1"/>
    </source>
</evidence>
<name>A0A2M6WXB9_9BACT</name>
<sequence>MANSIRKFIPKPVKKSLLTMTKVLNIAKVTLKSWRRRKVLGKHIQNYILEKFFDPNIGKEYGISKQTKTDLVKMFRLIPTKVQTATNWLYYVHMATVIFNISKKQKGDVIECGCWKGGSSAILSLICKEVGRKLIIADSFEGIPEDDDKHGHFYTHLSVLGYYEKGMYGGSMEEVKNNIGQYGKIKVCQFVKGFYKDSLKKFKKPLVFAFLDVDLRSSLEDSVKYIWSNLSDGSFIYTDDSCDMDVVKFWFDENWWKKNLKQKAPGYVGSGCGLPITPEYSSLGYTRKIKNAEKIFKRKNWFNG</sequence>
<dbReference type="PANTHER" id="PTHR40036">
    <property type="entry name" value="MACROCIN O-METHYLTRANSFERASE"/>
    <property type="match status" value="1"/>
</dbReference>
<evidence type="ECO:0008006" key="3">
    <source>
        <dbReference type="Google" id="ProtNLM"/>
    </source>
</evidence>
<dbReference type="InterPro" id="IPR029063">
    <property type="entry name" value="SAM-dependent_MTases_sf"/>
</dbReference>
<dbReference type="Pfam" id="PF05711">
    <property type="entry name" value="TylF"/>
    <property type="match status" value="1"/>
</dbReference>
<dbReference type="EMBL" id="PEZV01000009">
    <property type="protein sequence ID" value="PIT97452.1"/>
    <property type="molecule type" value="Genomic_DNA"/>
</dbReference>
<evidence type="ECO:0000313" key="2">
    <source>
        <dbReference type="Proteomes" id="UP000228596"/>
    </source>
</evidence>